<evidence type="ECO:0000313" key="3">
    <source>
        <dbReference type="WBParaSite" id="nRc.2.0.1.t32145-RA"/>
    </source>
</evidence>
<sequence length="127" mass="14874">MDDNVKKHLSEKRSSSTDVDKINKKRKNFGFPQKVSEISWKCQGNHPQFEFNEELMNDLKDLKYYLNLDSSSSGIKARKILGDIDDRILHPQKLIRIADHSEGCWKTTLEYEHNGLAEDDEDEHQIR</sequence>
<dbReference type="Proteomes" id="UP000887565">
    <property type="component" value="Unplaced"/>
</dbReference>
<name>A0A915K1Q0_ROMCU</name>
<evidence type="ECO:0000256" key="1">
    <source>
        <dbReference type="SAM" id="MobiDB-lite"/>
    </source>
</evidence>
<keyword evidence="2" id="KW-1185">Reference proteome</keyword>
<feature type="compositionally biased region" description="Basic and acidic residues" evidence="1">
    <location>
        <begin position="1"/>
        <end position="22"/>
    </location>
</feature>
<accession>A0A915K1Q0</accession>
<evidence type="ECO:0000313" key="2">
    <source>
        <dbReference type="Proteomes" id="UP000887565"/>
    </source>
</evidence>
<proteinExistence type="predicted"/>
<organism evidence="2 3">
    <name type="scientific">Romanomermis culicivorax</name>
    <name type="common">Nematode worm</name>
    <dbReference type="NCBI Taxonomy" id="13658"/>
    <lineage>
        <taxon>Eukaryota</taxon>
        <taxon>Metazoa</taxon>
        <taxon>Ecdysozoa</taxon>
        <taxon>Nematoda</taxon>
        <taxon>Enoplea</taxon>
        <taxon>Dorylaimia</taxon>
        <taxon>Mermithida</taxon>
        <taxon>Mermithoidea</taxon>
        <taxon>Mermithidae</taxon>
        <taxon>Romanomermis</taxon>
    </lineage>
</organism>
<dbReference type="AlphaFoldDB" id="A0A915K1Q0"/>
<feature type="region of interest" description="Disordered" evidence="1">
    <location>
        <begin position="1"/>
        <end position="25"/>
    </location>
</feature>
<protein>
    <submittedName>
        <fullName evidence="3">Uncharacterized protein</fullName>
    </submittedName>
</protein>
<reference evidence="3" key="1">
    <citation type="submission" date="2022-11" db="UniProtKB">
        <authorList>
            <consortium name="WormBaseParasite"/>
        </authorList>
    </citation>
    <scope>IDENTIFICATION</scope>
</reference>
<dbReference type="WBParaSite" id="nRc.2.0.1.t32145-RA">
    <property type="protein sequence ID" value="nRc.2.0.1.t32145-RA"/>
    <property type="gene ID" value="nRc.2.0.1.g32145"/>
</dbReference>